<gene>
    <name evidence="1" type="ordered locus">Paes_0346</name>
</gene>
<dbReference type="RefSeq" id="WP_012504940.1">
    <property type="nucleotide sequence ID" value="NC_011059.1"/>
</dbReference>
<accession>B4S4F5</accession>
<name>B4S4F5_PROA2</name>
<dbReference type="KEGG" id="paa:Paes_0346"/>
<evidence type="ECO:0008006" key="3">
    <source>
        <dbReference type="Google" id="ProtNLM"/>
    </source>
</evidence>
<dbReference type="STRING" id="290512.Paes_0346"/>
<protein>
    <recommendedName>
        <fullName evidence="3">ATP-grasp domain-containing protein</fullName>
    </recommendedName>
</protein>
<dbReference type="eggNOG" id="ENOG5032UV2">
    <property type="taxonomic scope" value="Bacteria"/>
</dbReference>
<dbReference type="EMBL" id="CP001108">
    <property type="protein sequence ID" value="ACF45403.1"/>
    <property type="molecule type" value="Genomic_DNA"/>
</dbReference>
<evidence type="ECO:0000313" key="1">
    <source>
        <dbReference type="EMBL" id="ACF45403.1"/>
    </source>
</evidence>
<dbReference type="AlphaFoldDB" id="B4S4F5"/>
<dbReference type="Proteomes" id="UP000002725">
    <property type="component" value="Chromosome"/>
</dbReference>
<organism evidence="1 2">
    <name type="scientific">Prosthecochloris aestuarii (strain DSM 271 / SK 413)</name>
    <dbReference type="NCBI Taxonomy" id="290512"/>
    <lineage>
        <taxon>Bacteria</taxon>
        <taxon>Pseudomonadati</taxon>
        <taxon>Chlorobiota</taxon>
        <taxon>Chlorobiia</taxon>
        <taxon>Chlorobiales</taxon>
        <taxon>Chlorobiaceae</taxon>
        <taxon>Prosthecochloris</taxon>
    </lineage>
</organism>
<evidence type="ECO:0000313" key="2">
    <source>
        <dbReference type="Proteomes" id="UP000002725"/>
    </source>
</evidence>
<sequence>MITFLTTARHKDTLEPLFDEWLGQAAEGMRLYSYDDMARMVRIPSGVYVFTDIERLKGPLRRFAVSMARRIVLNCGAGSVVNHPEKVMLRYELLSTLHQSRINDFAVYTPGRGPIRCRYPVFLRVADDHSGSLTDLLYSPVDLRRALKTALDRRIRPSELLVGEYCDTLSEDGFYRKYSAFVIGDAIIPRHVAFGREWMVKLRRTGNRAHHIEERHYLEHNPHAEELRSIFSHSGISYGRIDYSMKGGRIQVWEINTNPVVVRSKDSYESMYMQDQLTFLHSFIDAVQGCQRDFGNGNKAPSLINIADVSRKYASDRFVARLKKRSRSCIPPKLYSYVQYRRLRGFL</sequence>
<dbReference type="HOGENOM" id="CLU_068666_0_0_10"/>
<proteinExistence type="predicted"/>
<keyword evidence="2" id="KW-1185">Reference proteome</keyword>
<dbReference type="SUPFAM" id="SSF56059">
    <property type="entry name" value="Glutathione synthetase ATP-binding domain-like"/>
    <property type="match status" value="1"/>
</dbReference>
<reference evidence="1" key="1">
    <citation type="submission" date="2008-06" db="EMBL/GenBank/DDBJ databases">
        <title>Complete sequence of chromosome of Prosthecochloris aestuarii DSM 271.</title>
        <authorList>
            <consortium name="US DOE Joint Genome Institute"/>
            <person name="Lucas S."/>
            <person name="Copeland A."/>
            <person name="Lapidus A."/>
            <person name="Glavina del Rio T."/>
            <person name="Dalin E."/>
            <person name="Tice H."/>
            <person name="Bruce D."/>
            <person name="Goodwin L."/>
            <person name="Pitluck S."/>
            <person name="Schmutz J."/>
            <person name="Larimer F."/>
            <person name="Land M."/>
            <person name="Hauser L."/>
            <person name="Kyrpides N."/>
            <person name="Anderson I."/>
            <person name="Liu Z."/>
            <person name="Li T."/>
            <person name="Zhao F."/>
            <person name="Overmann J."/>
            <person name="Bryant D.A."/>
            <person name="Richardson P."/>
        </authorList>
    </citation>
    <scope>NUCLEOTIDE SEQUENCE [LARGE SCALE GENOMIC DNA]</scope>
    <source>
        <strain evidence="1">DSM 271</strain>
    </source>
</reference>